<dbReference type="Pfam" id="PF16363">
    <property type="entry name" value="GDP_Man_Dehyd"/>
    <property type="match status" value="1"/>
</dbReference>
<keyword evidence="6 7" id="KW-0456">Lyase</keyword>
<dbReference type="EMBL" id="MFUG01000014">
    <property type="protein sequence ID" value="OGI75896.1"/>
    <property type="molecule type" value="Genomic_DNA"/>
</dbReference>
<dbReference type="SUPFAM" id="SSF51735">
    <property type="entry name" value="NAD(P)-binding Rossmann-fold domains"/>
    <property type="match status" value="1"/>
</dbReference>
<evidence type="ECO:0000256" key="4">
    <source>
        <dbReference type="ARBA" id="ARBA00011990"/>
    </source>
</evidence>
<dbReference type="CDD" id="cd05246">
    <property type="entry name" value="dTDP_GD_SDR_e"/>
    <property type="match status" value="1"/>
</dbReference>
<dbReference type="GO" id="GO:0009225">
    <property type="term" value="P:nucleotide-sugar metabolic process"/>
    <property type="evidence" value="ECO:0007669"/>
    <property type="project" value="InterPro"/>
</dbReference>
<dbReference type="InterPro" id="IPR016040">
    <property type="entry name" value="NAD(P)-bd_dom"/>
</dbReference>
<dbReference type="Gene3D" id="3.90.25.10">
    <property type="entry name" value="UDP-galactose 4-epimerase, domain 1"/>
    <property type="match status" value="1"/>
</dbReference>
<evidence type="ECO:0000313" key="9">
    <source>
        <dbReference type="EMBL" id="OGI75896.1"/>
    </source>
</evidence>
<name>A0A1F6W282_9BACT</name>
<dbReference type="GO" id="GO:0008460">
    <property type="term" value="F:dTDP-glucose 4,6-dehydratase activity"/>
    <property type="evidence" value="ECO:0007669"/>
    <property type="project" value="UniProtKB-EC"/>
</dbReference>
<dbReference type="AlphaFoldDB" id="A0A1F6W282"/>
<dbReference type="EC" id="4.2.1.46" evidence="4 7"/>
<dbReference type="InterPro" id="IPR005888">
    <property type="entry name" value="dTDP_Gluc_deHydtase"/>
</dbReference>
<dbReference type="FunFam" id="3.40.50.720:FF:000304">
    <property type="entry name" value="UDP-glucose 4,6-dehydratase"/>
    <property type="match status" value="1"/>
</dbReference>
<comment type="caution">
    <text evidence="9">The sequence shown here is derived from an EMBL/GenBank/DDBJ whole genome shotgun (WGS) entry which is preliminary data.</text>
</comment>
<evidence type="ECO:0000256" key="2">
    <source>
        <dbReference type="ARBA" id="ARBA00001911"/>
    </source>
</evidence>
<dbReference type="PANTHER" id="PTHR43000">
    <property type="entry name" value="DTDP-D-GLUCOSE 4,6-DEHYDRATASE-RELATED"/>
    <property type="match status" value="1"/>
</dbReference>
<sequence>MKILVTGGAGFIGSNFILYLMEKYPEYKIVNLDKLTYAGNLENLKSVEKNPNYMFIRGDICDRKTVEEAMTGCDMVVHFAAESHVDRSIGGPAIFIRTNIVGTEILLEVAKELNIKRFHHVSTDEVFGTLSLDNLEEKFNEDTPYSPRSPYAASKAGSDHLVRAFVETYNFPATISNCTNNYGPFQFPEKIIPLFITNALQNKPLPIYGQGKAVRDYLYVIDHCEAIDLIIHKGKIGETYCIGGDSEKNGAEIAKTILALLDKPKNLITFVEDRKGHDMRYAMDHSKVTNELGWQPSVTFEEGIKKTIEWYKTNKPWWQKVIVKNT</sequence>
<evidence type="ECO:0000313" key="10">
    <source>
        <dbReference type="Proteomes" id="UP000179275"/>
    </source>
</evidence>
<evidence type="ECO:0000256" key="5">
    <source>
        <dbReference type="ARBA" id="ARBA00023027"/>
    </source>
</evidence>
<comment type="similarity">
    <text evidence="3 7">Belongs to the NAD(P)-dependent epimerase/dehydratase family. dTDP-glucose dehydratase subfamily.</text>
</comment>
<feature type="domain" description="NAD(P)-binding" evidence="8">
    <location>
        <begin position="4"/>
        <end position="307"/>
    </location>
</feature>
<reference evidence="9 10" key="1">
    <citation type="journal article" date="2016" name="Nat. Commun.">
        <title>Thousands of microbial genomes shed light on interconnected biogeochemical processes in an aquifer system.</title>
        <authorList>
            <person name="Anantharaman K."/>
            <person name="Brown C.T."/>
            <person name="Hug L.A."/>
            <person name="Sharon I."/>
            <person name="Castelle C.J."/>
            <person name="Probst A.J."/>
            <person name="Thomas B.C."/>
            <person name="Singh A."/>
            <person name="Wilkins M.J."/>
            <person name="Karaoz U."/>
            <person name="Brodie E.L."/>
            <person name="Williams K.H."/>
            <person name="Hubbard S.S."/>
            <person name="Banfield J.F."/>
        </authorList>
    </citation>
    <scope>NUCLEOTIDE SEQUENCE [LARGE SCALE GENOMIC DNA]</scope>
</reference>
<dbReference type="InterPro" id="IPR036291">
    <property type="entry name" value="NAD(P)-bd_dom_sf"/>
</dbReference>
<dbReference type="Proteomes" id="UP000179275">
    <property type="component" value="Unassembled WGS sequence"/>
</dbReference>
<dbReference type="NCBIfam" id="TIGR01181">
    <property type="entry name" value="dTDP_gluc_dehyt"/>
    <property type="match status" value="1"/>
</dbReference>
<dbReference type="STRING" id="1801756.A3C67_03455"/>
<keyword evidence="5" id="KW-0520">NAD</keyword>
<proteinExistence type="inferred from homology"/>
<comment type="catalytic activity">
    <reaction evidence="1 7">
        <text>dTDP-alpha-D-glucose = dTDP-4-dehydro-6-deoxy-alpha-D-glucose + H2O</text>
        <dbReference type="Rhea" id="RHEA:17221"/>
        <dbReference type="ChEBI" id="CHEBI:15377"/>
        <dbReference type="ChEBI" id="CHEBI:57477"/>
        <dbReference type="ChEBI" id="CHEBI:57649"/>
        <dbReference type="EC" id="4.2.1.46"/>
    </reaction>
</comment>
<accession>A0A1F6W282</accession>
<evidence type="ECO:0000256" key="3">
    <source>
        <dbReference type="ARBA" id="ARBA00008178"/>
    </source>
</evidence>
<evidence type="ECO:0000259" key="8">
    <source>
        <dbReference type="Pfam" id="PF16363"/>
    </source>
</evidence>
<protein>
    <recommendedName>
        <fullName evidence="4 7">dTDP-glucose 4,6-dehydratase</fullName>
        <ecNumber evidence="4 7">4.2.1.46</ecNumber>
    </recommendedName>
</protein>
<gene>
    <name evidence="9" type="ORF">A3C67_03455</name>
</gene>
<evidence type="ECO:0000256" key="1">
    <source>
        <dbReference type="ARBA" id="ARBA00001539"/>
    </source>
</evidence>
<evidence type="ECO:0000256" key="7">
    <source>
        <dbReference type="RuleBase" id="RU004473"/>
    </source>
</evidence>
<organism evidence="9 10">
    <name type="scientific">Candidatus Nomurabacteria bacterium RIFCSPHIGHO2_02_FULL_42_19</name>
    <dbReference type="NCBI Taxonomy" id="1801756"/>
    <lineage>
        <taxon>Bacteria</taxon>
        <taxon>Candidatus Nomuraibacteriota</taxon>
    </lineage>
</organism>
<comment type="cofactor">
    <cofactor evidence="2 7">
        <name>NAD(+)</name>
        <dbReference type="ChEBI" id="CHEBI:57540"/>
    </cofactor>
</comment>
<dbReference type="Gene3D" id="3.40.50.720">
    <property type="entry name" value="NAD(P)-binding Rossmann-like Domain"/>
    <property type="match status" value="1"/>
</dbReference>
<evidence type="ECO:0000256" key="6">
    <source>
        <dbReference type="ARBA" id="ARBA00023239"/>
    </source>
</evidence>